<dbReference type="GO" id="GO:0043410">
    <property type="term" value="P:positive regulation of MAPK cascade"/>
    <property type="evidence" value="ECO:0007669"/>
    <property type="project" value="TreeGrafter"/>
</dbReference>
<evidence type="ECO:0000256" key="9">
    <source>
        <dbReference type="ARBA" id="ARBA00023224"/>
    </source>
</evidence>
<evidence type="ECO:0000313" key="12">
    <source>
        <dbReference type="EMBL" id="RMX37949.1"/>
    </source>
</evidence>
<dbReference type="OrthoDB" id="5989987at2759"/>
<comment type="subcellular location">
    <subcellularLocation>
        <location evidence="1">Cell membrane</location>
        <topology evidence="1">Multi-pass membrane protein</topology>
    </subcellularLocation>
</comment>
<dbReference type="AlphaFoldDB" id="A0A3M6T9D7"/>
<dbReference type="InterPro" id="IPR017452">
    <property type="entry name" value="GPCR_Rhodpsn_7TM"/>
</dbReference>
<dbReference type="InterPro" id="IPR000276">
    <property type="entry name" value="GPCR_Rhodpsn"/>
</dbReference>
<feature type="transmembrane region" description="Helical" evidence="10">
    <location>
        <begin position="73"/>
        <end position="95"/>
    </location>
</feature>
<dbReference type="Proteomes" id="UP000275408">
    <property type="component" value="Unassembled WGS sequence"/>
</dbReference>
<evidence type="ECO:0000256" key="7">
    <source>
        <dbReference type="ARBA" id="ARBA00023157"/>
    </source>
</evidence>
<evidence type="ECO:0000256" key="4">
    <source>
        <dbReference type="ARBA" id="ARBA00022989"/>
    </source>
</evidence>
<keyword evidence="5" id="KW-0297">G-protein coupled receptor</keyword>
<comment type="caution">
    <text evidence="12">The sequence shown here is derived from an EMBL/GenBank/DDBJ whole genome shotgun (WGS) entry which is preliminary data.</text>
</comment>
<name>A0A3M6T9D7_POCDA</name>
<evidence type="ECO:0000313" key="13">
    <source>
        <dbReference type="Proteomes" id="UP000275408"/>
    </source>
</evidence>
<keyword evidence="2" id="KW-1003">Cell membrane</keyword>
<sequence length="186" mass="21441">MDNLQQLQNHVSAENSSKTIARNELAPHSPWGPMTIIIASFLVVVICLATVGNLVVCRLVWVCRRMQIPSLYFVASMSFSDFLTGLLVLPLSLGYHISYQNTGRWTFGRFTCDLYLFLNFILLLHDNETNLYWQKSSCQTNLEALKKKQEAIQFSRFKDENPLEQWVVCSLPNLYFGRVETLSSWH</sequence>
<dbReference type="PROSITE" id="PS50262">
    <property type="entry name" value="G_PROTEIN_RECEP_F1_2"/>
    <property type="match status" value="1"/>
</dbReference>
<keyword evidence="4 10" id="KW-1133">Transmembrane helix</keyword>
<dbReference type="Pfam" id="PF00001">
    <property type="entry name" value="7tm_1"/>
    <property type="match status" value="1"/>
</dbReference>
<evidence type="ECO:0000259" key="11">
    <source>
        <dbReference type="PROSITE" id="PS50262"/>
    </source>
</evidence>
<evidence type="ECO:0000256" key="6">
    <source>
        <dbReference type="ARBA" id="ARBA00023136"/>
    </source>
</evidence>
<keyword evidence="8" id="KW-0675">Receptor</keyword>
<dbReference type="STRING" id="46731.A0A3M6T9D7"/>
<dbReference type="Gene3D" id="1.20.1070.10">
    <property type="entry name" value="Rhodopsin 7-helix transmembrane proteins"/>
    <property type="match status" value="1"/>
</dbReference>
<keyword evidence="7" id="KW-1015">Disulfide bond</keyword>
<evidence type="ECO:0000256" key="2">
    <source>
        <dbReference type="ARBA" id="ARBA00022475"/>
    </source>
</evidence>
<accession>A0A3M6T9D7</accession>
<evidence type="ECO:0000256" key="3">
    <source>
        <dbReference type="ARBA" id="ARBA00022692"/>
    </source>
</evidence>
<feature type="transmembrane region" description="Helical" evidence="10">
    <location>
        <begin position="36"/>
        <end position="61"/>
    </location>
</feature>
<proteinExistence type="predicted"/>
<feature type="transmembrane region" description="Helical" evidence="10">
    <location>
        <begin position="107"/>
        <end position="125"/>
    </location>
</feature>
<keyword evidence="13" id="KW-1185">Reference proteome</keyword>
<gene>
    <name evidence="12" type="ORF">pdam_00009029</name>
</gene>
<evidence type="ECO:0000256" key="8">
    <source>
        <dbReference type="ARBA" id="ARBA00023170"/>
    </source>
</evidence>
<keyword evidence="6 10" id="KW-0472">Membrane</keyword>
<dbReference type="GO" id="GO:0005886">
    <property type="term" value="C:plasma membrane"/>
    <property type="evidence" value="ECO:0007669"/>
    <property type="project" value="UniProtKB-SubCell"/>
</dbReference>
<evidence type="ECO:0000256" key="1">
    <source>
        <dbReference type="ARBA" id="ARBA00004651"/>
    </source>
</evidence>
<protein>
    <recommendedName>
        <fullName evidence="11">G-protein coupled receptors family 1 profile domain-containing protein</fullName>
    </recommendedName>
</protein>
<evidence type="ECO:0000256" key="10">
    <source>
        <dbReference type="SAM" id="Phobius"/>
    </source>
</evidence>
<dbReference type="EMBL" id="RCHS01004063">
    <property type="protein sequence ID" value="RMX37949.1"/>
    <property type="molecule type" value="Genomic_DNA"/>
</dbReference>
<organism evidence="12 13">
    <name type="scientific">Pocillopora damicornis</name>
    <name type="common">Cauliflower coral</name>
    <name type="synonym">Millepora damicornis</name>
    <dbReference type="NCBI Taxonomy" id="46731"/>
    <lineage>
        <taxon>Eukaryota</taxon>
        <taxon>Metazoa</taxon>
        <taxon>Cnidaria</taxon>
        <taxon>Anthozoa</taxon>
        <taxon>Hexacorallia</taxon>
        <taxon>Scleractinia</taxon>
        <taxon>Astrocoeniina</taxon>
        <taxon>Pocilloporidae</taxon>
        <taxon>Pocillopora</taxon>
    </lineage>
</organism>
<dbReference type="PANTHER" id="PTHR24248">
    <property type="entry name" value="ADRENERGIC RECEPTOR-RELATED G-PROTEIN COUPLED RECEPTOR"/>
    <property type="match status" value="1"/>
</dbReference>
<dbReference type="SUPFAM" id="SSF81321">
    <property type="entry name" value="Family A G protein-coupled receptor-like"/>
    <property type="match status" value="1"/>
</dbReference>
<keyword evidence="3 10" id="KW-0812">Transmembrane</keyword>
<reference evidence="12 13" key="1">
    <citation type="journal article" date="2018" name="Sci. Rep.">
        <title>Comparative analysis of the Pocillopora damicornis genome highlights role of immune system in coral evolution.</title>
        <authorList>
            <person name="Cunning R."/>
            <person name="Bay R.A."/>
            <person name="Gillette P."/>
            <person name="Baker A.C."/>
            <person name="Traylor-Knowles N."/>
        </authorList>
    </citation>
    <scope>NUCLEOTIDE SEQUENCE [LARGE SCALE GENOMIC DNA]</scope>
    <source>
        <strain evidence="12">RSMAS</strain>
        <tissue evidence="12">Whole animal</tissue>
    </source>
</reference>
<dbReference type="GO" id="GO:0071880">
    <property type="term" value="P:adenylate cyclase-activating adrenergic receptor signaling pathway"/>
    <property type="evidence" value="ECO:0007669"/>
    <property type="project" value="TreeGrafter"/>
</dbReference>
<dbReference type="GO" id="GO:0004993">
    <property type="term" value="F:G protein-coupled serotonin receptor activity"/>
    <property type="evidence" value="ECO:0007669"/>
    <property type="project" value="UniProtKB-ARBA"/>
</dbReference>
<feature type="domain" description="G-protein coupled receptors family 1 profile" evidence="11">
    <location>
        <begin position="52"/>
        <end position="121"/>
    </location>
</feature>
<dbReference type="PANTHER" id="PTHR24248:SF199">
    <property type="entry name" value="IP13425P-RELATED"/>
    <property type="match status" value="1"/>
</dbReference>
<evidence type="ECO:0000256" key="5">
    <source>
        <dbReference type="ARBA" id="ARBA00023040"/>
    </source>
</evidence>
<keyword evidence="9" id="KW-0807">Transducer</keyword>